<accession>A0A9X4PAF3</accession>
<dbReference type="Proteomes" id="UP001155500">
    <property type="component" value="Unassembled WGS sequence"/>
</dbReference>
<gene>
    <name evidence="1" type="ORF">A6A20_02775</name>
</gene>
<comment type="caution">
    <text evidence="1">The sequence shown here is derived from an EMBL/GenBank/DDBJ whole genome shotgun (WGS) entry which is preliminary data.</text>
</comment>
<dbReference type="AlphaFoldDB" id="A0A9X4PAF3"/>
<dbReference type="EMBL" id="LWID01000001">
    <property type="protein sequence ID" value="MDG6894572.1"/>
    <property type="molecule type" value="Genomic_DNA"/>
</dbReference>
<evidence type="ECO:0000313" key="1">
    <source>
        <dbReference type="EMBL" id="MDG6894572.1"/>
    </source>
</evidence>
<sequence length="81" mass="10101">MINLEAHNTKTNEIEITCCRQRKCWNFRQTKKAYKKCIQRNRFISDWKNTKHIRIKWLNFNAKYVRAFKNVLHRLIKDKYL</sequence>
<protein>
    <submittedName>
        <fullName evidence="1">Uncharacterized protein</fullName>
    </submittedName>
</protein>
<proteinExistence type="predicted"/>
<reference evidence="1" key="1">
    <citation type="submission" date="2016-03" db="EMBL/GenBank/DDBJ databases">
        <title>Co-evolution between Pasteurellaceae and their hosts.</title>
        <authorList>
            <person name="Hansen M.J."/>
            <person name="Bojesen A.M."/>
            <person name="Planet P."/>
        </authorList>
    </citation>
    <scope>NUCLEOTIDE SEQUENCE</scope>
    <source>
        <strain evidence="1">146/S8/89</strain>
    </source>
</reference>
<evidence type="ECO:0000313" key="2">
    <source>
        <dbReference type="Proteomes" id="UP001155500"/>
    </source>
</evidence>
<name>A0A9X4PAF3_9PAST</name>
<keyword evidence="2" id="KW-1185">Reference proteome</keyword>
<organism evidence="1 2">
    <name type="scientific">Volucribacter amazonae</name>
    <dbReference type="NCBI Taxonomy" id="256731"/>
    <lineage>
        <taxon>Bacteria</taxon>
        <taxon>Pseudomonadati</taxon>
        <taxon>Pseudomonadota</taxon>
        <taxon>Gammaproteobacteria</taxon>
        <taxon>Pasteurellales</taxon>
        <taxon>Pasteurellaceae</taxon>
        <taxon>Volucribacter</taxon>
    </lineage>
</organism>